<organism evidence="2 3">
    <name type="scientific">Actinomadura rubrisoli</name>
    <dbReference type="NCBI Taxonomy" id="2530368"/>
    <lineage>
        <taxon>Bacteria</taxon>
        <taxon>Bacillati</taxon>
        <taxon>Actinomycetota</taxon>
        <taxon>Actinomycetes</taxon>
        <taxon>Streptosporangiales</taxon>
        <taxon>Thermomonosporaceae</taxon>
        <taxon>Actinomadura</taxon>
    </lineage>
</organism>
<feature type="compositionally biased region" description="Low complexity" evidence="1">
    <location>
        <begin position="138"/>
        <end position="154"/>
    </location>
</feature>
<evidence type="ECO:0000313" key="2">
    <source>
        <dbReference type="EMBL" id="TDD95290.1"/>
    </source>
</evidence>
<name>A0A4R5CAR4_9ACTN</name>
<dbReference type="OrthoDB" id="2518538at2"/>
<dbReference type="AlphaFoldDB" id="A0A4R5CAR4"/>
<comment type="caution">
    <text evidence="2">The sequence shown here is derived from an EMBL/GenBank/DDBJ whole genome shotgun (WGS) entry which is preliminary data.</text>
</comment>
<feature type="region of interest" description="Disordered" evidence="1">
    <location>
        <begin position="134"/>
        <end position="154"/>
    </location>
</feature>
<dbReference type="EMBL" id="SMKU01000013">
    <property type="protein sequence ID" value="TDD95290.1"/>
    <property type="molecule type" value="Genomic_DNA"/>
</dbReference>
<dbReference type="Proteomes" id="UP000294513">
    <property type="component" value="Unassembled WGS sequence"/>
</dbReference>
<evidence type="ECO:0000256" key="1">
    <source>
        <dbReference type="SAM" id="MobiDB-lite"/>
    </source>
</evidence>
<sequence length="154" mass="16516">MINIKWWHKKSVGPAGTPRLDVGTATQASPGVGILDEDAVHEPPAAGSSKPDPAEVHTVAQLRQALIRYKSWADLSYRDIAKTCDHSHSTIRTAATGNGTTPPRLGILRAYVRACGADDTEVAHWDEAWRRLNHTSEPAADGTTAPAGPVRHGE</sequence>
<reference evidence="2 3" key="1">
    <citation type="submission" date="2019-03" db="EMBL/GenBank/DDBJ databases">
        <title>Draft genome sequences of novel Actinobacteria.</title>
        <authorList>
            <person name="Sahin N."/>
            <person name="Ay H."/>
            <person name="Saygin H."/>
        </authorList>
    </citation>
    <scope>NUCLEOTIDE SEQUENCE [LARGE SCALE GENOMIC DNA]</scope>
    <source>
        <strain evidence="2 3">H3C3</strain>
    </source>
</reference>
<evidence type="ECO:0000313" key="3">
    <source>
        <dbReference type="Proteomes" id="UP000294513"/>
    </source>
</evidence>
<gene>
    <name evidence="2" type="ORF">E1298_05330</name>
</gene>
<dbReference type="RefSeq" id="WP_131889623.1">
    <property type="nucleotide sequence ID" value="NZ_SMKU01000013.1"/>
</dbReference>
<accession>A0A4R5CAR4</accession>
<proteinExistence type="predicted"/>
<protein>
    <submittedName>
        <fullName evidence="2">XRE family transcriptional regulator</fullName>
    </submittedName>
</protein>
<dbReference type="Pfam" id="PF13560">
    <property type="entry name" value="HTH_31"/>
    <property type="match status" value="1"/>
</dbReference>
<keyword evidence="3" id="KW-1185">Reference proteome</keyword>